<evidence type="ECO:0000256" key="4">
    <source>
        <dbReference type="SAM" id="MobiDB-lite"/>
    </source>
</evidence>
<protein>
    <recommendedName>
        <fullName evidence="3">DNA mismatch repair protein PMS1</fullName>
    </recommendedName>
</protein>
<feature type="region of interest" description="Disordered" evidence="4">
    <location>
        <begin position="571"/>
        <end position="695"/>
    </location>
</feature>
<evidence type="ECO:0000259" key="5">
    <source>
        <dbReference type="SMART" id="SM00853"/>
    </source>
</evidence>
<dbReference type="GO" id="GO:0000710">
    <property type="term" value="P:meiotic mismatch repair"/>
    <property type="evidence" value="ECO:0007669"/>
    <property type="project" value="UniProtKB-ARBA"/>
</dbReference>
<dbReference type="PROSITE" id="PS00058">
    <property type="entry name" value="DNA_MISMATCH_REPAIR_1"/>
    <property type="match status" value="1"/>
</dbReference>
<dbReference type="SUPFAM" id="SSF118116">
    <property type="entry name" value="DNA mismatch repair protein MutL"/>
    <property type="match status" value="1"/>
</dbReference>
<dbReference type="Gene3D" id="3.30.565.10">
    <property type="entry name" value="Histidine kinase-like ATPase, C-terminal domain"/>
    <property type="match status" value="1"/>
</dbReference>
<dbReference type="GO" id="GO:0032389">
    <property type="term" value="C:MutLalpha complex"/>
    <property type="evidence" value="ECO:0007669"/>
    <property type="project" value="TreeGrafter"/>
</dbReference>
<dbReference type="CDD" id="cd16926">
    <property type="entry name" value="HATPase_MutL-MLH-PMS-like"/>
    <property type="match status" value="1"/>
</dbReference>
<accession>A0A922SSU4</accession>
<feature type="compositionally biased region" description="Acidic residues" evidence="4">
    <location>
        <begin position="675"/>
        <end position="693"/>
    </location>
</feature>
<dbReference type="NCBIfam" id="TIGR00585">
    <property type="entry name" value="mutl"/>
    <property type="match status" value="1"/>
</dbReference>
<dbReference type="InterPro" id="IPR020568">
    <property type="entry name" value="Ribosomal_Su5_D2-typ_SF"/>
</dbReference>
<dbReference type="GO" id="GO:0030983">
    <property type="term" value="F:mismatched DNA binding"/>
    <property type="evidence" value="ECO:0007669"/>
    <property type="project" value="InterPro"/>
</dbReference>
<comment type="caution">
    <text evidence="7">The sequence shown here is derived from an EMBL/GenBank/DDBJ whole genome shotgun (WGS) entry which is preliminary data.</text>
</comment>
<sequence length="992" mass="109939">MATIKAIEGRSVHQIQSGQVIVDLQSVCKELVENSIDAGATSVEVRFKNYGLDAIEVQDNGSGIAPDDYETIALKHYTSKLATYDDLALLQTFGFRGEALSSLCALSNFHIVTARASDGSKGTRLDFEQSGKLKATSVVAAKQGTTVVVETLFHNLPVRRKELEKNIKREYNKVLQLLNAYACISVGVKFSVSNQIPKGKKTIAFSTNANTSTRDNISNVYGAKTIAALVPLALEFAMDPSNRPGATQTARNWSTQEDPGSRTVKIVGHISRPVVGEGRQTPDRQMFFVNSRPCTLPQVAKAFNEVYKSYNVTQSPFIFADIQLDTNAYDVNVSPDKRTIMLHDQTALLENLKNSLIELFEGQDQSMPQSQLLGKKTPTSAFKPPTMQRRDSEERVVRPLPRSKVESNRENDQTTEERMCHPKGLQRSASFEESDTTESPLPRPQSPLFEPEEIKNVPVRLPQPPRIVQDFNARIASQNSHQLQPVRLPASPQDTADVESEEQPIPAISQTPQKSLSQSTIQNAFDRMRPMRTAVQQATITVGNTTTVSTIGTGSQSAASRRSRIHIPKFSLSGKPLDQTPKKSLFKQGISGFSAPGTQLESSDDDDEGDEEEDEGIQDVDVSDVPTRSPSPHKRLPSRAFDELQDDNLTISKSASRLRSTTVSEQELDTKSISDAEEELQADPESSDDEYMDDTEKKAREEAKIVQLITEAEEAAAQPTEMNVKRMKNMFKIMQKKYWTINLERVIETDAESISRDIHELQKAIDTSPANTTDKSMLPSSAQLHDADPEERLSLTVTKSDFHDMRIVGQFNQGFIIAVRPPTSTAPTSDLFIIDQHASDEKYNFERLAATTVLVSQRLVHPHPLELSAVEKEIILANEHALLANGFVIETTDADEETPNPNNTTTTAHLTSLPMSKEITFSPTDLEELLALILDNPPSSSTSTSPYIPRPTKVRKLLASRACRSSVMIGKTLPTKRMREITEFIYIATTNW</sequence>
<name>A0A922SSU4_9PLEO</name>
<dbReference type="PANTHER" id="PTHR10073">
    <property type="entry name" value="DNA MISMATCH REPAIR PROTEIN MLH, PMS, MUTL"/>
    <property type="match status" value="1"/>
</dbReference>
<feature type="compositionally biased region" description="Basic and acidic residues" evidence="4">
    <location>
        <begin position="388"/>
        <end position="420"/>
    </location>
</feature>
<organism evidence="7 8">
    <name type="scientific">Pyrenophora tritici-repentis</name>
    <dbReference type="NCBI Taxonomy" id="45151"/>
    <lineage>
        <taxon>Eukaryota</taxon>
        <taxon>Fungi</taxon>
        <taxon>Dikarya</taxon>
        <taxon>Ascomycota</taxon>
        <taxon>Pezizomycotina</taxon>
        <taxon>Dothideomycetes</taxon>
        <taxon>Pleosporomycetidae</taxon>
        <taxon>Pleosporales</taxon>
        <taxon>Pleosporineae</taxon>
        <taxon>Pleosporaceae</taxon>
        <taxon>Pyrenophora</taxon>
    </lineage>
</organism>
<dbReference type="Pfam" id="PF08676">
    <property type="entry name" value="MutL_C"/>
    <property type="match status" value="1"/>
</dbReference>
<feature type="region of interest" description="Disordered" evidence="4">
    <location>
        <begin position="367"/>
        <end position="461"/>
    </location>
</feature>
<dbReference type="PANTHER" id="PTHR10073:SF52">
    <property type="entry name" value="MISMATCH REPAIR ENDONUCLEASE PMS2"/>
    <property type="match status" value="1"/>
</dbReference>
<dbReference type="InterPro" id="IPR013507">
    <property type="entry name" value="DNA_mismatch_S5_2-like"/>
</dbReference>
<dbReference type="SMART" id="SM01340">
    <property type="entry name" value="DNA_mis_repair"/>
    <property type="match status" value="1"/>
</dbReference>
<feature type="compositionally biased region" description="Polar residues" evidence="4">
    <location>
        <begin position="508"/>
        <end position="518"/>
    </location>
</feature>
<feature type="compositionally biased region" description="Acidic residues" evidence="4">
    <location>
        <begin position="602"/>
        <end position="622"/>
    </location>
</feature>
<dbReference type="InterPro" id="IPR038973">
    <property type="entry name" value="MutL/Mlh/Pms-like"/>
</dbReference>
<dbReference type="Pfam" id="PF13589">
    <property type="entry name" value="HATPase_c_3"/>
    <property type="match status" value="1"/>
</dbReference>
<dbReference type="GO" id="GO:0005524">
    <property type="term" value="F:ATP binding"/>
    <property type="evidence" value="ECO:0007669"/>
    <property type="project" value="InterPro"/>
</dbReference>
<feature type="compositionally biased region" description="Polar residues" evidence="4">
    <location>
        <begin position="647"/>
        <end position="665"/>
    </location>
</feature>
<dbReference type="InterPro" id="IPR042121">
    <property type="entry name" value="MutL_C_regsub"/>
</dbReference>
<evidence type="ECO:0000259" key="6">
    <source>
        <dbReference type="SMART" id="SM01340"/>
    </source>
</evidence>
<dbReference type="FunFam" id="3.30.565.10:FF:000014">
    <property type="entry name" value="Mismatch repair endonuclease pms1, putative"/>
    <property type="match status" value="1"/>
</dbReference>
<keyword evidence="2" id="KW-0227">DNA damage</keyword>
<dbReference type="GO" id="GO:0016887">
    <property type="term" value="F:ATP hydrolysis activity"/>
    <property type="evidence" value="ECO:0007669"/>
    <property type="project" value="InterPro"/>
</dbReference>
<gene>
    <name evidence="7" type="ORF">Ptr86124_010835</name>
</gene>
<dbReference type="InterPro" id="IPR037198">
    <property type="entry name" value="MutL_C_sf"/>
</dbReference>
<dbReference type="SMART" id="SM00853">
    <property type="entry name" value="MutL_C"/>
    <property type="match status" value="1"/>
</dbReference>
<evidence type="ECO:0000256" key="3">
    <source>
        <dbReference type="ARBA" id="ARBA00070941"/>
    </source>
</evidence>
<evidence type="ECO:0000313" key="8">
    <source>
        <dbReference type="Proteomes" id="UP000249757"/>
    </source>
</evidence>
<dbReference type="Gene3D" id="3.30.1540.20">
    <property type="entry name" value="MutL, C-terminal domain, dimerisation subdomain"/>
    <property type="match status" value="1"/>
</dbReference>
<dbReference type="InterPro" id="IPR042120">
    <property type="entry name" value="MutL_C_dimsub"/>
</dbReference>
<evidence type="ECO:0000313" key="7">
    <source>
        <dbReference type="EMBL" id="KAI1510389.1"/>
    </source>
</evidence>
<dbReference type="InterPro" id="IPR002099">
    <property type="entry name" value="MutL/Mlh/PMS"/>
</dbReference>
<dbReference type="Pfam" id="PF01119">
    <property type="entry name" value="DNA_mis_repair"/>
    <property type="match status" value="1"/>
</dbReference>
<feature type="region of interest" description="Disordered" evidence="4">
    <location>
        <begin position="493"/>
        <end position="518"/>
    </location>
</feature>
<feature type="compositionally biased region" description="Polar residues" evidence="4">
    <location>
        <begin position="367"/>
        <end position="380"/>
    </location>
</feature>
<dbReference type="EMBL" id="NRDI02000017">
    <property type="protein sequence ID" value="KAI1510389.1"/>
    <property type="molecule type" value="Genomic_DNA"/>
</dbReference>
<dbReference type="GO" id="GO:0140664">
    <property type="term" value="F:ATP-dependent DNA damage sensor activity"/>
    <property type="evidence" value="ECO:0007669"/>
    <property type="project" value="InterPro"/>
</dbReference>
<evidence type="ECO:0000256" key="2">
    <source>
        <dbReference type="ARBA" id="ARBA00022763"/>
    </source>
</evidence>
<dbReference type="Gene3D" id="3.30.1370.100">
    <property type="entry name" value="MutL, C-terminal domain, regulatory subdomain"/>
    <property type="match status" value="1"/>
</dbReference>
<keyword evidence="8" id="KW-1185">Reference proteome</keyword>
<dbReference type="CDD" id="cd03484">
    <property type="entry name" value="MutL_Trans_hPMS_2_like"/>
    <property type="match status" value="1"/>
</dbReference>
<dbReference type="Gene3D" id="3.30.230.10">
    <property type="match status" value="1"/>
</dbReference>
<feature type="domain" description="MutL C-terminal dimerisation" evidence="5">
    <location>
        <begin position="807"/>
        <end position="973"/>
    </location>
</feature>
<feature type="domain" description="DNA mismatch repair protein S5" evidence="6">
    <location>
        <begin position="217"/>
        <end position="361"/>
    </location>
</feature>
<dbReference type="InterPro" id="IPR014790">
    <property type="entry name" value="MutL_C"/>
</dbReference>
<dbReference type="InterPro" id="IPR014762">
    <property type="entry name" value="DNA_mismatch_repair_CS"/>
</dbReference>
<dbReference type="InterPro" id="IPR014721">
    <property type="entry name" value="Ribsml_uS5_D2-typ_fold_subgr"/>
</dbReference>
<dbReference type="FunFam" id="3.30.1370.100:FF:000001">
    <property type="entry name" value="Mismatch repair endonuclease pms1, putative"/>
    <property type="match status" value="1"/>
</dbReference>
<dbReference type="AlphaFoldDB" id="A0A922SSU4"/>
<dbReference type="FunFam" id="3.30.230.10:FF:000120">
    <property type="entry name" value="Mismatch repair endonuclease PMS2"/>
    <property type="match status" value="1"/>
</dbReference>
<dbReference type="Proteomes" id="UP000249757">
    <property type="component" value="Unassembled WGS sequence"/>
</dbReference>
<comment type="similarity">
    <text evidence="1">Belongs to the DNA mismatch repair MutL/HexB family.</text>
</comment>
<evidence type="ECO:0000256" key="1">
    <source>
        <dbReference type="ARBA" id="ARBA00006082"/>
    </source>
</evidence>
<reference evidence="8" key="1">
    <citation type="journal article" date="2022" name="Microb. Genom.">
        <title>A global pangenome for the wheat fungal pathogen Pyrenophora tritici-repentis and prediction of effector protein structural homology.</title>
        <authorList>
            <person name="Moolhuijzen P.M."/>
            <person name="See P.T."/>
            <person name="Shi G."/>
            <person name="Powell H.R."/>
            <person name="Cockram J."/>
            <person name="Jorgensen L.N."/>
            <person name="Benslimane H."/>
            <person name="Strelkov S.E."/>
            <person name="Turner J."/>
            <person name="Liu Z."/>
            <person name="Moffat C.S."/>
        </authorList>
    </citation>
    <scope>NUCLEOTIDE SEQUENCE [LARGE SCALE GENOMIC DNA]</scope>
</reference>
<dbReference type="SUPFAM" id="SSF54211">
    <property type="entry name" value="Ribosomal protein S5 domain 2-like"/>
    <property type="match status" value="1"/>
</dbReference>
<proteinExistence type="inferred from homology"/>
<dbReference type="InterPro" id="IPR036890">
    <property type="entry name" value="HATPase_C_sf"/>
</dbReference>
<dbReference type="SUPFAM" id="SSF55874">
    <property type="entry name" value="ATPase domain of HSP90 chaperone/DNA topoisomerase II/histidine kinase"/>
    <property type="match status" value="1"/>
</dbReference>